<keyword evidence="3" id="KW-1185">Reference proteome</keyword>
<name>A0AAR2M606_PYGNA</name>
<reference evidence="2" key="3">
    <citation type="submission" date="2025-09" db="UniProtKB">
        <authorList>
            <consortium name="Ensembl"/>
        </authorList>
    </citation>
    <scope>IDENTIFICATION</scope>
</reference>
<feature type="region of interest" description="Disordered" evidence="1">
    <location>
        <begin position="18"/>
        <end position="62"/>
    </location>
</feature>
<sequence>MINVISWCVRITLTCRPRSRGRASAGRKRPWASPDPSAASGCRARSCPAGTRSRPRCSAGPPWGRQICSQWW</sequence>
<dbReference type="Ensembl" id="ENSPNAT00000047416.1">
    <property type="protein sequence ID" value="ENSPNAP00000082481.1"/>
    <property type="gene ID" value="ENSPNAG00000031436.1"/>
</dbReference>
<evidence type="ECO:0000256" key="1">
    <source>
        <dbReference type="SAM" id="MobiDB-lite"/>
    </source>
</evidence>
<dbReference type="Proteomes" id="UP001501920">
    <property type="component" value="Chromosome 19"/>
</dbReference>
<dbReference type="AlphaFoldDB" id="A0AAR2M606"/>
<proteinExistence type="predicted"/>
<protein>
    <submittedName>
        <fullName evidence="2">Uncharacterized protein</fullName>
    </submittedName>
</protein>
<organism evidence="2 3">
    <name type="scientific">Pygocentrus nattereri</name>
    <name type="common">Red-bellied piranha</name>
    <dbReference type="NCBI Taxonomy" id="42514"/>
    <lineage>
        <taxon>Eukaryota</taxon>
        <taxon>Metazoa</taxon>
        <taxon>Chordata</taxon>
        <taxon>Craniata</taxon>
        <taxon>Vertebrata</taxon>
        <taxon>Euteleostomi</taxon>
        <taxon>Actinopterygii</taxon>
        <taxon>Neopterygii</taxon>
        <taxon>Teleostei</taxon>
        <taxon>Ostariophysi</taxon>
        <taxon>Characiformes</taxon>
        <taxon>Characoidei</taxon>
        <taxon>Pygocentrus</taxon>
    </lineage>
</organism>
<accession>A0AAR2M606</accession>
<reference evidence="2 3" key="1">
    <citation type="submission" date="2020-10" db="EMBL/GenBank/DDBJ databases">
        <title>Pygocentrus nattereri (red-bellied piranha) genome, fPygNat1, primary haplotype.</title>
        <authorList>
            <person name="Myers G."/>
            <person name="Meyer A."/>
            <person name="Karagic N."/>
            <person name="Pippel M."/>
            <person name="Winkler S."/>
            <person name="Tracey A."/>
            <person name="Wood J."/>
            <person name="Formenti G."/>
            <person name="Howe K."/>
            <person name="Fedrigo O."/>
            <person name="Jarvis E.D."/>
        </authorList>
    </citation>
    <scope>NUCLEOTIDE SEQUENCE [LARGE SCALE GENOMIC DNA]</scope>
</reference>
<reference evidence="2" key="2">
    <citation type="submission" date="2025-08" db="UniProtKB">
        <authorList>
            <consortium name="Ensembl"/>
        </authorList>
    </citation>
    <scope>IDENTIFICATION</scope>
</reference>
<evidence type="ECO:0000313" key="2">
    <source>
        <dbReference type="Ensembl" id="ENSPNAP00000082481.1"/>
    </source>
</evidence>
<feature type="compositionally biased region" description="Basic residues" evidence="1">
    <location>
        <begin position="18"/>
        <end position="30"/>
    </location>
</feature>
<evidence type="ECO:0000313" key="3">
    <source>
        <dbReference type="Proteomes" id="UP001501920"/>
    </source>
</evidence>